<dbReference type="STRING" id="4533.J3LW85"/>
<organism evidence="1">
    <name type="scientific">Oryza brachyantha</name>
    <name type="common">malo sina</name>
    <dbReference type="NCBI Taxonomy" id="4533"/>
    <lineage>
        <taxon>Eukaryota</taxon>
        <taxon>Viridiplantae</taxon>
        <taxon>Streptophyta</taxon>
        <taxon>Embryophyta</taxon>
        <taxon>Tracheophyta</taxon>
        <taxon>Spermatophyta</taxon>
        <taxon>Magnoliopsida</taxon>
        <taxon>Liliopsida</taxon>
        <taxon>Poales</taxon>
        <taxon>Poaceae</taxon>
        <taxon>BOP clade</taxon>
        <taxon>Oryzoideae</taxon>
        <taxon>Oryzeae</taxon>
        <taxon>Oryzinae</taxon>
        <taxon>Oryza</taxon>
    </lineage>
</organism>
<dbReference type="Proteomes" id="UP000006038">
    <property type="component" value="Chromosome 4"/>
</dbReference>
<keyword evidence="2" id="KW-1185">Reference proteome</keyword>
<reference evidence="1" key="1">
    <citation type="journal article" date="2013" name="Nat. Commun.">
        <title>Whole-genome sequencing of Oryza brachyantha reveals mechanisms underlying Oryza genome evolution.</title>
        <authorList>
            <person name="Chen J."/>
            <person name="Huang Q."/>
            <person name="Gao D."/>
            <person name="Wang J."/>
            <person name="Lang Y."/>
            <person name="Liu T."/>
            <person name="Li B."/>
            <person name="Bai Z."/>
            <person name="Luis Goicoechea J."/>
            <person name="Liang C."/>
            <person name="Chen C."/>
            <person name="Zhang W."/>
            <person name="Sun S."/>
            <person name="Liao Y."/>
            <person name="Zhang X."/>
            <person name="Yang L."/>
            <person name="Song C."/>
            <person name="Wang M."/>
            <person name="Shi J."/>
            <person name="Liu G."/>
            <person name="Liu J."/>
            <person name="Zhou H."/>
            <person name="Zhou W."/>
            <person name="Yu Q."/>
            <person name="An N."/>
            <person name="Chen Y."/>
            <person name="Cai Q."/>
            <person name="Wang B."/>
            <person name="Liu B."/>
            <person name="Min J."/>
            <person name="Huang Y."/>
            <person name="Wu H."/>
            <person name="Li Z."/>
            <person name="Zhang Y."/>
            <person name="Yin Y."/>
            <person name="Song W."/>
            <person name="Jiang J."/>
            <person name="Jackson S.A."/>
            <person name="Wing R.A."/>
            <person name="Wang J."/>
            <person name="Chen M."/>
        </authorList>
    </citation>
    <scope>NUCLEOTIDE SEQUENCE [LARGE SCALE GENOMIC DNA]</scope>
    <source>
        <strain evidence="1">cv. IRGC 101232</strain>
    </source>
</reference>
<dbReference type="HOGENOM" id="CLU_1780290_0_0_1"/>
<accession>J3LW85</accession>
<protein>
    <submittedName>
        <fullName evidence="1">Uncharacterized protein</fullName>
    </submittedName>
</protein>
<dbReference type="Gramene" id="OB04G14100.1">
    <property type="protein sequence ID" value="OB04G14100.1"/>
    <property type="gene ID" value="OB04G14100"/>
</dbReference>
<evidence type="ECO:0000313" key="1">
    <source>
        <dbReference type="EnsemblPlants" id="OB04G14100.1"/>
    </source>
</evidence>
<sequence length="146" mass="16504">MADAKHQFDGFVVPDTVKYAHLQLDFVLKILVHFCVRLASPSCMQSADIEGDLPFSKRLKRIPSDVLQDVTSVEELPFQNNIAPNNLESAQKISYVVRDALINVGPLKDFSYGLRGNADPNATGNAKQSNYELHQYYYNQGFKFYL</sequence>
<evidence type="ECO:0000313" key="2">
    <source>
        <dbReference type="Proteomes" id="UP000006038"/>
    </source>
</evidence>
<dbReference type="EnsemblPlants" id="OB04G14100.1">
    <property type="protein sequence ID" value="OB04G14100.1"/>
    <property type="gene ID" value="OB04G14100"/>
</dbReference>
<proteinExistence type="predicted"/>
<reference evidence="1" key="2">
    <citation type="submission" date="2013-04" db="UniProtKB">
        <authorList>
            <consortium name="EnsemblPlants"/>
        </authorList>
    </citation>
    <scope>IDENTIFICATION</scope>
</reference>
<dbReference type="eggNOG" id="KOG1896">
    <property type="taxonomic scope" value="Eukaryota"/>
</dbReference>
<dbReference type="AlphaFoldDB" id="J3LW85"/>
<name>J3LW85_ORYBR</name>